<feature type="transmembrane region" description="Helical" evidence="1">
    <location>
        <begin position="924"/>
        <end position="944"/>
    </location>
</feature>
<dbReference type="PANTHER" id="PTHR32063">
    <property type="match status" value="1"/>
</dbReference>
<dbReference type="Gene3D" id="1.20.1640.10">
    <property type="entry name" value="Multidrug efflux transporter AcrB transmembrane domain"/>
    <property type="match status" value="2"/>
</dbReference>
<feature type="transmembrane region" description="Helical" evidence="1">
    <location>
        <begin position="478"/>
        <end position="497"/>
    </location>
</feature>
<proteinExistence type="predicted"/>
<evidence type="ECO:0000256" key="1">
    <source>
        <dbReference type="SAM" id="Phobius"/>
    </source>
</evidence>
<feature type="transmembrane region" description="Helical" evidence="1">
    <location>
        <begin position="1027"/>
        <end position="1053"/>
    </location>
</feature>
<dbReference type="KEGG" id="soa:G3M56_008365"/>
<dbReference type="GO" id="GO:0042910">
    <property type="term" value="F:xenobiotic transmembrane transporter activity"/>
    <property type="evidence" value="ECO:0007669"/>
    <property type="project" value="TreeGrafter"/>
</dbReference>
<evidence type="ECO:0000313" key="2">
    <source>
        <dbReference type="EMBL" id="QQL43909.1"/>
    </source>
</evidence>
<dbReference type="InterPro" id="IPR001036">
    <property type="entry name" value="Acrflvin-R"/>
</dbReference>
<evidence type="ECO:0000313" key="3">
    <source>
        <dbReference type="Proteomes" id="UP000475117"/>
    </source>
</evidence>
<dbReference type="EMBL" id="CP066776">
    <property type="protein sequence ID" value="QQL43909.1"/>
    <property type="molecule type" value="Genomic_DNA"/>
</dbReference>
<reference evidence="2 3" key="1">
    <citation type="submission" date="2020-12" db="EMBL/GenBank/DDBJ databases">
        <title>Sulforoseuscoccus oceanibium gen. nov., sp. nov., a representative of the phylum Verrucomicrobia with special cytoplasmic membrane, and proposal of Sulforoseuscoccusaceae fam. nov.</title>
        <authorList>
            <person name="Xi F."/>
        </authorList>
    </citation>
    <scope>NUCLEOTIDE SEQUENCE [LARGE SCALE GENOMIC DNA]</scope>
    <source>
        <strain evidence="2 3">T37</strain>
    </source>
</reference>
<feature type="transmembrane region" description="Helical" evidence="1">
    <location>
        <begin position="996"/>
        <end position="1015"/>
    </location>
</feature>
<dbReference type="SUPFAM" id="SSF82714">
    <property type="entry name" value="Multidrug efflux transporter AcrB TolC docking domain, DN and DC subdomains"/>
    <property type="match status" value="2"/>
</dbReference>
<name>A0A6B3L0K6_9BACT</name>
<dbReference type="Proteomes" id="UP000475117">
    <property type="component" value="Chromosome"/>
</dbReference>
<gene>
    <name evidence="2" type="ORF">G3M56_008365</name>
</gene>
<feature type="transmembrane region" description="Helical" evidence="1">
    <location>
        <begin position="373"/>
        <end position="392"/>
    </location>
</feature>
<dbReference type="SUPFAM" id="SSF82866">
    <property type="entry name" value="Multidrug efflux transporter AcrB transmembrane domain"/>
    <property type="match status" value="2"/>
</dbReference>
<dbReference type="AlphaFoldDB" id="A0A6B3L0K6"/>
<feature type="transmembrane region" description="Helical" evidence="1">
    <location>
        <begin position="349"/>
        <end position="368"/>
    </location>
</feature>
<dbReference type="PANTHER" id="PTHR32063:SF33">
    <property type="entry name" value="RND SUPERFAMILY EFFLUX PUMP PERMEASE COMPONENT"/>
    <property type="match status" value="1"/>
</dbReference>
<dbReference type="Pfam" id="PF00873">
    <property type="entry name" value="ACR_tran"/>
    <property type="match status" value="1"/>
</dbReference>
<sequence length="1080" mass="117984">MEKTIRWFSKNHVAANLLMVIVLIAGFSTWFTLRKEIFPETSVDIVLVTVPYPNATPEEVENGVVVPIEEAIADIQGIKEINSTAAQSQAAIRIEVANGYKVREVMADVKSRVDSVQNLAEEAEEPIIDELLLKTQVLSIAVSANSSEKVLRRIAEEVREDLLVHEAFQPEGAGDQVSRAMRGEPTITQVELAAVRPHEISIEVSEVALRRYGLSLGQVADAVGRSSLDLPGGSVRTEGGEVLIRAVGKGYTADAFRAIEVVSLADGRRLTVGDIATVIDGFEDIDISSRFDGEQAIMINVFRVGEEDTLDLVRMVEDYLEQKRAELPPGVKLQIWNDQSVYLEGRLNLLAKNGLTGLILVFIALALFLRPSLAFLVALGIPVSFAGAIWMMPNFDVSINMISLFGFILVLGIVVDDAIVVGENVYTRMKRGEHPRTASWKGTHEVGVVVTFGVLTTMVAFTPMLGLSGVSGKIWPNIPLIVIPTLAFSLIQSKLVLPSHLALLKPSSPQRKVGPLGRLQHRISDGLERFVEAVYHPVLRRALHGRYVVLCLFVSVLALIGGALKGGWIKTTFFPDVEADVLNAQITMPSGTAFEETAAAIRKMEAAAAQLNDEFASELGGKVVKHILASAGVQPLPTGFPVGGPPTASNIGEVTLELLPAAERGAVTSDQLISRWRELTGPIAGAEELTFSTIGATSAPAIELEIAGDDLDELRAAAEYIKQELAGYSGVIDIADNNRLGKRELKLAELTPVGKGLGLTLQDVIFQMRGAFYGHEVQRLQRGRDEVKVMVRYPEDERRSLYNVRSMKIRTPSGAEVPYEEVVEPEFGRGWASIMRTDRRRAIKITADVDKQAEDANANEIVAKLEEQVLNGLQEKFPGVDWAFKGEQKDQRQSVKEIGTKFLFALLLMYVLMAIPLKSYLQPLVVMSAIPFGMVGAVVGHVLLGLELSIMSMVGIVALAGVVVNDSLVLVDYVNRHRSDGHGVREAAERSGVARFRAVLLTSLTTFLGLTPMLLETDIQARFLIPMAVSLGFGILFATVITLFLVPSIYLIIEDLKGLVMKKEWIEAWERREAELHAED</sequence>
<dbReference type="Gene3D" id="3.30.2090.10">
    <property type="entry name" value="Multidrug efflux transporter AcrB TolC docking domain, DN and DC subdomains"/>
    <property type="match status" value="2"/>
</dbReference>
<accession>A0A6B3L0K6</accession>
<protein>
    <submittedName>
        <fullName evidence="2">Efflux RND transporter permease subunit</fullName>
    </submittedName>
</protein>
<keyword evidence="1" id="KW-0812">Transmembrane</keyword>
<keyword evidence="1" id="KW-0472">Membrane</keyword>
<organism evidence="2 3">
    <name type="scientific">Sulfuriroseicoccus oceanibius</name>
    <dbReference type="NCBI Taxonomy" id="2707525"/>
    <lineage>
        <taxon>Bacteria</taxon>
        <taxon>Pseudomonadati</taxon>
        <taxon>Verrucomicrobiota</taxon>
        <taxon>Verrucomicrobiia</taxon>
        <taxon>Verrucomicrobiales</taxon>
        <taxon>Verrucomicrobiaceae</taxon>
        <taxon>Sulfuriroseicoccus</taxon>
    </lineage>
</organism>
<dbReference type="InterPro" id="IPR027463">
    <property type="entry name" value="AcrB_DN_DC_subdom"/>
</dbReference>
<keyword evidence="3" id="KW-1185">Reference proteome</keyword>
<feature type="transmembrane region" description="Helical" evidence="1">
    <location>
        <begin position="898"/>
        <end position="917"/>
    </location>
</feature>
<dbReference type="RefSeq" id="WP_164361984.1">
    <property type="nucleotide sequence ID" value="NZ_CP066776.1"/>
</dbReference>
<feature type="transmembrane region" description="Helical" evidence="1">
    <location>
        <begin position="446"/>
        <end position="466"/>
    </location>
</feature>
<feature type="transmembrane region" description="Helical" evidence="1">
    <location>
        <begin position="950"/>
        <end position="975"/>
    </location>
</feature>
<dbReference type="PRINTS" id="PR00702">
    <property type="entry name" value="ACRIFLAVINRP"/>
</dbReference>
<keyword evidence="1" id="KW-1133">Transmembrane helix</keyword>
<feature type="transmembrane region" description="Helical" evidence="1">
    <location>
        <begin position="404"/>
        <end position="426"/>
    </location>
</feature>
<dbReference type="GO" id="GO:0005886">
    <property type="term" value="C:plasma membrane"/>
    <property type="evidence" value="ECO:0007669"/>
    <property type="project" value="TreeGrafter"/>
</dbReference>
<dbReference type="Gene3D" id="3.30.70.1430">
    <property type="entry name" value="Multidrug efflux transporter AcrB pore domain"/>
    <property type="match status" value="2"/>
</dbReference>
<feature type="transmembrane region" description="Helical" evidence="1">
    <location>
        <begin position="547"/>
        <end position="568"/>
    </location>
</feature>
<dbReference type="Gene3D" id="3.30.70.1320">
    <property type="entry name" value="Multidrug efflux transporter AcrB pore domain like"/>
    <property type="match status" value="1"/>
</dbReference>
<feature type="transmembrane region" description="Helical" evidence="1">
    <location>
        <begin position="12"/>
        <end position="33"/>
    </location>
</feature>
<dbReference type="Gene3D" id="3.30.70.1440">
    <property type="entry name" value="Multidrug efflux transporter AcrB pore domain"/>
    <property type="match status" value="1"/>
</dbReference>
<dbReference type="SUPFAM" id="SSF82693">
    <property type="entry name" value="Multidrug efflux transporter AcrB pore domain, PN1, PN2, PC1 and PC2 subdomains"/>
    <property type="match status" value="1"/>
</dbReference>